<dbReference type="Proteomes" id="UP000527355">
    <property type="component" value="Unassembled WGS sequence"/>
</dbReference>
<name>A0A7J7ZX16_MYOMY</name>
<dbReference type="EMBL" id="JABWUV010000002">
    <property type="protein sequence ID" value="KAF6378857.1"/>
    <property type="molecule type" value="Genomic_DNA"/>
</dbReference>
<gene>
    <name evidence="1" type="ORF">mMyoMyo1_009747</name>
</gene>
<evidence type="ECO:0000313" key="1">
    <source>
        <dbReference type="EMBL" id="KAF6378857.1"/>
    </source>
</evidence>
<evidence type="ECO:0000313" key="2">
    <source>
        <dbReference type="Proteomes" id="UP000527355"/>
    </source>
</evidence>
<reference evidence="1 2" key="1">
    <citation type="journal article" date="2020" name="Nature">
        <title>Six reference-quality genomes reveal evolution of bat adaptations.</title>
        <authorList>
            <person name="Jebb D."/>
            <person name="Huang Z."/>
            <person name="Pippel M."/>
            <person name="Hughes G.M."/>
            <person name="Lavrichenko K."/>
            <person name="Devanna P."/>
            <person name="Winkler S."/>
            <person name="Jermiin L.S."/>
            <person name="Skirmuntt E.C."/>
            <person name="Katzourakis A."/>
            <person name="Burkitt-Gray L."/>
            <person name="Ray D.A."/>
            <person name="Sullivan K.A.M."/>
            <person name="Roscito J.G."/>
            <person name="Kirilenko B.M."/>
            <person name="Davalos L.M."/>
            <person name="Corthals A.P."/>
            <person name="Power M.L."/>
            <person name="Jones G."/>
            <person name="Ransome R.D."/>
            <person name="Dechmann D.K.N."/>
            <person name="Locatelli A.G."/>
            <person name="Puechmaille S.J."/>
            <person name="Fedrigo O."/>
            <person name="Jarvis E.D."/>
            <person name="Hiller M."/>
            <person name="Vernes S.C."/>
            <person name="Myers E.W."/>
            <person name="Teeling E.C."/>
        </authorList>
    </citation>
    <scope>NUCLEOTIDE SEQUENCE [LARGE SCALE GENOMIC DNA]</scope>
    <source>
        <strain evidence="1">MMyoMyo1</strain>
        <tissue evidence="1">Flight muscle</tissue>
    </source>
</reference>
<accession>A0A7J7ZX16</accession>
<organism evidence="1 2">
    <name type="scientific">Myotis myotis</name>
    <name type="common">Greater mouse-eared bat</name>
    <name type="synonym">Vespertilio myotis</name>
    <dbReference type="NCBI Taxonomy" id="51298"/>
    <lineage>
        <taxon>Eukaryota</taxon>
        <taxon>Metazoa</taxon>
        <taxon>Chordata</taxon>
        <taxon>Craniata</taxon>
        <taxon>Vertebrata</taxon>
        <taxon>Euteleostomi</taxon>
        <taxon>Mammalia</taxon>
        <taxon>Eutheria</taxon>
        <taxon>Laurasiatheria</taxon>
        <taxon>Chiroptera</taxon>
        <taxon>Yangochiroptera</taxon>
        <taxon>Vespertilionidae</taxon>
        <taxon>Myotis</taxon>
    </lineage>
</organism>
<sequence length="140" mass="15194">MMFCLYHTLLDYLVLKSLCLLLSLSYFITPLEAQCMKFMQEQAFLSPAAGTSFSPAPWTRASLRALASSERTSGLIHILHFYYYRLEAWCTKFVHGGSGGSLSLACTLSNPGPLGGCPTAGLGLIPGSQTTLLQSWTSGF</sequence>
<dbReference type="AlphaFoldDB" id="A0A7J7ZX16"/>
<protein>
    <submittedName>
        <fullName evidence="1">Uncharacterized protein</fullName>
    </submittedName>
</protein>
<keyword evidence="2" id="KW-1185">Reference proteome</keyword>
<proteinExistence type="predicted"/>
<comment type="caution">
    <text evidence="1">The sequence shown here is derived from an EMBL/GenBank/DDBJ whole genome shotgun (WGS) entry which is preliminary data.</text>
</comment>